<keyword evidence="2" id="KW-0812">Transmembrane</keyword>
<dbReference type="AlphaFoldDB" id="A0A815E505"/>
<keyword evidence="2" id="KW-0472">Membrane</keyword>
<protein>
    <recommendedName>
        <fullName evidence="3">DUF4781 domain-containing protein</fullName>
    </recommendedName>
</protein>
<dbReference type="PANTHER" id="PTHR21115:SF0">
    <property type="entry name" value="GH06117P-RELATED"/>
    <property type="match status" value="1"/>
</dbReference>
<comment type="caution">
    <text evidence="4">The sequence shown here is derived from an EMBL/GenBank/DDBJ whole genome shotgun (WGS) entry which is preliminary data.</text>
</comment>
<evidence type="ECO:0000313" key="7">
    <source>
        <dbReference type="Proteomes" id="UP000663852"/>
    </source>
</evidence>
<evidence type="ECO:0000256" key="1">
    <source>
        <dbReference type="SAM" id="MobiDB-lite"/>
    </source>
</evidence>
<evidence type="ECO:0000259" key="3">
    <source>
        <dbReference type="Pfam" id="PF16013"/>
    </source>
</evidence>
<dbReference type="OrthoDB" id="6512497at2759"/>
<reference evidence="4" key="1">
    <citation type="submission" date="2021-02" db="EMBL/GenBank/DDBJ databases">
        <authorList>
            <person name="Nowell W R."/>
        </authorList>
    </citation>
    <scope>NUCLEOTIDE SEQUENCE</scope>
</reference>
<feature type="compositionally biased region" description="Low complexity" evidence="1">
    <location>
        <begin position="1058"/>
        <end position="1083"/>
    </location>
</feature>
<dbReference type="Pfam" id="PF16013">
    <property type="entry name" value="DUF4781"/>
    <property type="match status" value="1"/>
</dbReference>
<keyword evidence="2" id="KW-1133">Transmembrane helix</keyword>
<accession>A0A815E505</accession>
<gene>
    <name evidence="4" type="ORF">EDS130_LOCUS30899</name>
    <name evidence="5" type="ORF">XAT740_LOCUS52886</name>
</gene>
<dbReference type="EMBL" id="CAJNOJ010000221">
    <property type="protein sequence ID" value="CAF1306580.1"/>
    <property type="molecule type" value="Genomic_DNA"/>
</dbReference>
<feature type="region of interest" description="Disordered" evidence="1">
    <location>
        <begin position="1055"/>
        <end position="1140"/>
    </location>
</feature>
<feature type="transmembrane region" description="Helical" evidence="2">
    <location>
        <begin position="516"/>
        <end position="538"/>
    </location>
</feature>
<dbReference type="PANTHER" id="PTHR21115">
    <property type="entry name" value="GH06117P-RELATED"/>
    <property type="match status" value="1"/>
</dbReference>
<evidence type="ECO:0000256" key="2">
    <source>
        <dbReference type="SAM" id="Phobius"/>
    </source>
</evidence>
<dbReference type="Proteomes" id="UP000663852">
    <property type="component" value="Unassembled WGS sequence"/>
</dbReference>
<dbReference type="InterPro" id="IPR031962">
    <property type="entry name" value="DUF4781"/>
</dbReference>
<feature type="transmembrane region" description="Helical" evidence="2">
    <location>
        <begin position="621"/>
        <end position="647"/>
    </location>
</feature>
<name>A0A815E505_ADIRI</name>
<feature type="transmembrane region" description="Helical" evidence="2">
    <location>
        <begin position="545"/>
        <end position="566"/>
    </location>
</feature>
<feature type="transmembrane region" description="Helical" evidence="2">
    <location>
        <begin position="578"/>
        <end position="596"/>
    </location>
</feature>
<evidence type="ECO:0000313" key="5">
    <source>
        <dbReference type="EMBL" id="CAF1638450.1"/>
    </source>
</evidence>
<evidence type="ECO:0000313" key="4">
    <source>
        <dbReference type="EMBL" id="CAF1306580.1"/>
    </source>
</evidence>
<proteinExistence type="predicted"/>
<dbReference type="Proteomes" id="UP000663828">
    <property type="component" value="Unassembled WGS sequence"/>
</dbReference>
<sequence length="1194" mass="134768">MVPPPIIGGWNADSDSSEDNLDDEKPNSENIPDLVCITPDASRGYTNMGPIEEVFAVPANSYLDVEVQEQRLNSDRYQKLKPVWLKATIYKRHIDTGEETGKCENLRDVIRARGKRTEKNKPIDQCGHIVANTLGGRMLDINTFPQNPALNCGHVGTHLLWRAFEALMKQWVKTIPEKYNPRVEFIVKLFYDDSNYPDRPNKFFYSIRFLVDDDEDSEADENGQKKSISISQLLRNCIHTIFACRAMQLNTIKGKVKETIKSLRGRCKKNTDQLMKDLFLAIDEIKTPIPISTDEPPKPVEWQPRHVDLREQKPEGRTYFDWSDSELQQWKEKAIKMQDAHVKDNNRTEWFAYNFEHRDALELRILVALHGVRMPAESSKAAPSCPTKTYSREERLEARKIKKVITRHCDTPEHIHFNIIYVSTATKMANDPAFYASEEPVFVINVQRKFIDRNGRVYTNFEDYKANNTLPKAATLAPKDGTYTPTETSNGRVLLELGETPATCLVSRIKAVTDTVVMVGGIALGVTGVVTYFAPALFSATAASVVQTGSFFVMTYGLAGTAYGIYDKTTHDEGISTEVFILISAALSTYSGVLRAQAMKYAREGKTFAETMEKIGKLRSAMFTIANTLTIFSSSAALLSSIFNLLTKRERTWLDYYQLCMSTFMLCNVLTKPRTLKSVFESEQMQCLKQVKSNLKSEEAKEEMTKMEKAHSTSDQKAYMIRNLTKIENPTEFFELIRKTGSVVTCTADGMIVDGNIDITPEAYNQIGKAAFVEKLDTIGASREDTFRESVDEEFDKYIPEENKEKFRTELEKVKKLPAEQQEAATKKLVQDLGGQGGPSEEEFNSSWKNSQTVYENTMNEKVDNVIDRWEEGTTDPEQKKDFTNLRDLAKKRVYGTMTNGESEQYSENFNKCSSHRKEYFFQSSANHRDDVNNPTSDDTFRKNIETFTNSQNERLCYHINIDDVKKNLRDAFGVPNHEDITINGVKVFENMKPSDYHRLNRLLQDNGPNGPRLLANIKTIVEDPSFNGKMRTTNDIFAIADDIKNKMDIPAEDQCQASNNTPSNSTNSTENSNTTTEAVNTSRSEEAGLSLPGICDDSHSETTNPGLPDASAEPSSDPPMSHQVETNAENTETDHSYPGVEAFPTVKINQTETEYSTEPARKPFGIRGFLGLVFKLSAISHGNGGSELKLYEN</sequence>
<organism evidence="4 7">
    <name type="scientific">Adineta ricciae</name>
    <name type="common">Rotifer</name>
    <dbReference type="NCBI Taxonomy" id="249248"/>
    <lineage>
        <taxon>Eukaryota</taxon>
        <taxon>Metazoa</taxon>
        <taxon>Spiralia</taxon>
        <taxon>Gnathifera</taxon>
        <taxon>Rotifera</taxon>
        <taxon>Eurotatoria</taxon>
        <taxon>Bdelloidea</taxon>
        <taxon>Adinetida</taxon>
        <taxon>Adinetidae</taxon>
        <taxon>Adineta</taxon>
    </lineage>
</organism>
<evidence type="ECO:0000313" key="6">
    <source>
        <dbReference type="Proteomes" id="UP000663828"/>
    </source>
</evidence>
<feature type="domain" description="DUF4781" evidence="3">
    <location>
        <begin position="448"/>
        <end position="724"/>
    </location>
</feature>
<feature type="compositionally biased region" description="Low complexity" evidence="1">
    <location>
        <begin position="1109"/>
        <end position="1122"/>
    </location>
</feature>
<keyword evidence="6" id="KW-1185">Reference proteome</keyword>
<feature type="region of interest" description="Disordered" evidence="1">
    <location>
        <begin position="1"/>
        <end position="32"/>
    </location>
</feature>
<dbReference type="EMBL" id="CAJNOR010008856">
    <property type="protein sequence ID" value="CAF1638450.1"/>
    <property type="molecule type" value="Genomic_DNA"/>
</dbReference>